<organism evidence="1 2">
    <name type="scientific">Claviceps africana</name>
    <dbReference type="NCBI Taxonomy" id="83212"/>
    <lineage>
        <taxon>Eukaryota</taxon>
        <taxon>Fungi</taxon>
        <taxon>Dikarya</taxon>
        <taxon>Ascomycota</taxon>
        <taxon>Pezizomycotina</taxon>
        <taxon>Sordariomycetes</taxon>
        <taxon>Hypocreomycetidae</taxon>
        <taxon>Hypocreales</taxon>
        <taxon>Clavicipitaceae</taxon>
        <taxon>Claviceps</taxon>
    </lineage>
</organism>
<keyword evidence="2" id="KW-1185">Reference proteome</keyword>
<name>A0A8K0J0B5_9HYPO</name>
<accession>A0A8K0J0B5</accession>
<protein>
    <submittedName>
        <fullName evidence="1">Uncharacterized protein</fullName>
    </submittedName>
</protein>
<evidence type="ECO:0000313" key="1">
    <source>
        <dbReference type="EMBL" id="KAG5913831.1"/>
    </source>
</evidence>
<reference evidence="1" key="1">
    <citation type="journal article" date="2020" name="bioRxiv">
        <title>Whole genome comparisons of ergot fungi reveals the divergence and evolution of species within the genus Claviceps are the result of varying mechanisms driving genome evolution and host range expansion.</title>
        <authorList>
            <person name="Wyka S.A."/>
            <person name="Mondo S.J."/>
            <person name="Liu M."/>
            <person name="Dettman J."/>
            <person name="Nalam V."/>
            <person name="Broders K.D."/>
        </authorList>
    </citation>
    <scope>NUCLEOTIDE SEQUENCE</scope>
    <source>
        <strain evidence="1">CCC 489</strain>
    </source>
</reference>
<proteinExistence type="predicted"/>
<comment type="caution">
    <text evidence="1">The sequence shown here is derived from an EMBL/GenBank/DDBJ whole genome shotgun (WGS) entry which is preliminary data.</text>
</comment>
<dbReference type="AlphaFoldDB" id="A0A8K0J0B5"/>
<gene>
    <name evidence="1" type="ORF">E4U42_000849</name>
</gene>
<dbReference type="Proteomes" id="UP000811619">
    <property type="component" value="Unassembled WGS sequence"/>
</dbReference>
<dbReference type="EMBL" id="SRPY01001229">
    <property type="protein sequence ID" value="KAG5913831.1"/>
    <property type="molecule type" value="Genomic_DNA"/>
</dbReference>
<evidence type="ECO:0000313" key="2">
    <source>
        <dbReference type="Proteomes" id="UP000811619"/>
    </source>
</evidence>
<sequence>MSPSAPALPSNESVVGAPWQECEQEPRIPLLTPLSIPLEVGRPLSPGHFRARRLLQESRFTLLIPQGSPGLGHFQFISVQLRMVCVLLPAVAPVGTRGEFSRFSSLRTESSMITDQQISVRRTALYYILAEYALVAFVLVVNQTGLDSVGASETAFWPEHYGIKPTESAVKLKLLRVA</sequence>